<dbReference type="EMBL" id="BKCP01004516">
    <property type="protein sequence ID" value="GER31901.1"/>
    <property type="molecule type" value="Genomic_DNA"/>
</dbReference>
<accession>A0A5A7PGW2</accession>
<gene>
    <name evidence="1" type="ORF">STAS_07936</name>
</gene>
<dbReference type="Proteomes" id="UP000325081">
    <property type="component" value="Unassembled WGS sequence"/>
</dbReference>
<comment type="caution">
    <text evidence="1">The sequence shown here is derived from an EMBL/GenBank/DDBJ whole genome shotgun (WGS) entry which is preliminary data.</text>
</comment>
<keyword evidence="2" id="KW-1185">Reference proteome</keyword>
<evidence type="ECO:0000313" key="2">
    <source>
        <dbReference type="Proteomes" id="UP000325081"/>
    </source>
</evidence>
<evidence type="ECO:0000313" key="1">
    <source>
        <dbReference type="EMBL" id="GER31901.1"/>
    </source>
</evidence>
<protein>
    <submittedName>
        <fullName evidence="1">Endosomal targeting BRO1-like domain-containing protein</fullName>
    </submittedName>
</protein>
<reference evidence="2" key="1">
    <citation type="journal article" date="2019" name="Curr. Biol.">
        <title>Genome Sequence of Striga asiatica Provides Insight into the Evolution of Plant Parasitism.</title>
        <authorList>
            <person name="Yoshida S."/>
            <person name="Kim S."/>
            <person name="Wafula E.K."/>
            <person name="Tanskanen J."/>
            <person name="Kim Y.M."/>
            <person name="Honaas L."/>
            <person name="Yang Z."/>
            <person name="Spallek T."/>
            <person name="Conn C.E."/>
            <person name="Ichihashi Y."/>
            <person name="Cheong K."/>
            <person name="Cui S."/>
            <person name="Der J.P."/>
            <person name="Gundlach H."/>
            <person name="Jiao Y."/>
            <person name="Hori C."/>
            <person name="Ishida J.K."/>
            <person name="Kasahara H."/>
            <person name="Kiba T."/>
            <person name="Kim M.S."/>
            <person name="Koo N."/>
            <person name="Laohavisit A."/>
            <person name="Lee Y.H."/>
            <person name="Lumba S."/>
            <person name="McCourt P."/>
            <person name="Mortimer J.C."/>
            <person name="Mutuku J.M."/>
            <person name="Nomura T."/>
            <person name="Sasaki-Sekimoto Y."/>
            <person name="Seto Y."/>
            <person name="Wang Y."/>
            <person name="Wakatake T."/>
            <person name="Sakakibara H."/>
            <person name="Demura T."/>
            <person name="Yamaguchi S."/>
            <person name="Yoneyama K."/>
            <person name="Manabe R.I."/>
            <person name="Nelson D.C."/>
            <person name="Schulman A.H."/>
            <person name="Timko M.P."/>
            <person name="dePamphilis C.W."/>
            <person name="Choi D."/>
            <person name="Shirasu K."/>
        </authorList>
    </citation>
    <scope>NUCLEOTIDE SEQUENCE [LARGE SCALE GENOMIC DNA]</scope>
    <source>
        <strain evidence="2">cv. UVA1</strain>
    </source>
</reference>
<name>A0A5A7PGW2_STRAF</name>
<dbReference type="AlphaFoldDB" id="A0A5A7PGW2"/>
<sequence length="217" mass="25058">MSDQPLELGNSTKKLIKITTRAQLKVFGYIICHVHSNRYSHQLWRAREAQILKLAFQNQVLEVRSPQSQLQAIKIRQSQTLEKRATRYEALDIVRRNHDLLKVEILQTRKTAKIQRRSSKRVKFLHEKTLEGALNHSPSPNSRINSFTPFREIKRSHWSISAAQREFVDWSLVKEQATGYEIYDFVLDEGPIVVMGRAPVIKHKMGKGSPFVSPFGG</sequence>
<organism evidence="1 2">
    <name type="scientific">Striga asiatica</name>
    <name type="common">Asiatic witchweed</name>
    <name type="synonym">Buchnera asiatica</name>
    <dbReference type="NCBI Taxonomy" id="4170"/>
    <lineage>
        <taxon>Eukaryota</taxon>
        <taxon>Viridiplantae</taxon>
        <taxon>Streptophyta</taxon>
        <taxon>Embryophyta</taxon>
        <taxon>Tracheophyta</taxon>
        <taxon>Spermatophyta</taxon>
        <taxon>Magnoliopsida</taxon>
        <taxon>eudicotyledons</taxon>
        <taxon>Gunneridae</taxon>
        <taxon>Pentapetalae</taxon>
        <taxon>asterids</taxon>
        <taxon>lamiids</taxon>
        <taxon>Lamiales</taxon>
        <taxon>Orobanchaceae</taxon>
        <taxon>Buchnereae</taxon>
        <taxon>Striga</taxon>
    </lineage>
</organism>
<proteinExistence type="predicted"/>